<dbReference type="GeneID" id="26970988"/>
<evidence type="ECO:0000313" key="3">
    <source>
        <dbReference type="Proteomes" id="UP000002059"/>
    </source>
</evidence>
<dbReference type="AlphaFoldDB" id="A0A0A2V3R8"/>
<organism evidence="2 3">
    <name type="scientific">Paracoccidioides lutzii (strain ATCC MYA-826 / Pb01)</name>
    <name type="common">Paracoccidioides brasiliensis</name>
    <dbReference type="NCBI Taxonomy" id="502779"/>
    <lineage>
        <taxon>Eukaryota</taxon>
        <taxon>Fungi</taxon>
        <taxon>Dikarya</taxon>
        <taxon>Ascomycota</taxon>
        <taxon>Pezizomycotina</taxon>
        <taxon>Eurotiomycetes</taxon>
        <taxon>Eurotiomycetidae</taxon>
        <taxon>Onygenales</taxon>
        <taxon>Ajellomycetaceae</taxon>
        <taxon>Paracoccidioides</taxon>
    </lineage>
</organism>
<reference evidence="2 3" key="1">
    <citation type="journal article" date="2011" name="PLoS Genet.">
        <title>Comparative genomic analysis of human fungal pathogens causing paracoccidioidomycosis.</title>
        <authorList>
            <person name="Desjardins C.A."/>
            <person name="Champion M.D."/>
            <person name="Holder J.W."/>
            <person name="Muszewska A."/>
            <person name="Goldberg J."/>
            <person name="Bailao A.M."/>
            <person name="Brigido M.M."/>
            <person name="Ferreira M.E."/>
            <person name="Garcia A.M."/>
            <person name="Grynberg M."/>
            <person name="Gujja S."/>
            <person name="Heiman D.I."/>
            <person name="Henn M.R."/>
            <person name="Kodira C.D."/>
            <person name="Leon-Narvaez H."/>
            <person name="Longo L.V."/>
            <person name="Ma L.J."/>
            <person name="Malavazi I."/>
            <person name="Matsuo A.L."/>
            <person name="Morais F.V."/>
            <person name="Pereira M."/>
            <person name="Rodriguez-Brito S."/>
            <person name="Sakthikumar S."/>
            <person name="Salem-Izacc S.M."/>
            <person name="Sykes S.M."/>
            <person name="Teixeira M.M."/>
            <person name="Vallejo M.C."/>
            <person name="Walter M.E."/>
            <person name="Yandava C."/>
            <person name="Young S."/>
            <person name="Zeng Q."/>
            <person name="Zucker J."/>
            <person name="Felipe M.S."/>
            <person name="Goldman G.H."/>
            <person name="Haas B.J."/>
            <person name="McEwen J.G."/>
            <person name="Nino-Vega G."/>
            <person name="Puccia R."/>
            <person name="San-Blas G."/>
            <person name="Soares C.M."/>
            <person name="Birren B.W."/>
            <person name="Cuomo C.A."/>
        </authorList>
    </citation>
    <scope>NUCLEOTIDE SEQUENCE [LARGE SCALE GENOMIC DNA]</scope>
    <source>
        <strain evidence="3">ATCC MYA-826 / Pb01</strain>
    </source>
</reference>
<keyword evidence="3" id="KW-1185">Reference proteome</keyword>
<feature type="compositionally biased region" description="Polar residues" evidence="1">
    <location>
        <begin position="72"/>
        <end position="88"/>
    </location>
</feature>
<accession>A0A0A2V3R8</accession>
<proteinExistence type="predicted"/>
<dbReference type="VEuPathDB" id="FungiDB:PAAG_12273"/>
<dbReference type="Proteomes" id="UP000002059">
    <property type="component" value="Partially assembled WGS sequence"/>
</dbReference>
<name>A0A0A2V3R8_PARBA</name>
<dbReference type="RefSeq" id="XP_015702581.1">
    <property type="nucleotide sequence ID" value="XM_015847785.1"/>
</dbReference>
<gene>
    <name evidence="2" type="ORF">PAAG_12273</name>
</gene>
<dbReference type="EMBL" id="KN294011">
    <property type="protein sequence ID" value="KGQ01022.1"/>
    <property type="molecule type" value="Genomic_DNA"/>
</dbReference>
<dbReference type="KEGG" id="pbl:PAAG_12273"/>
<dbReference type="HOGENOM" id="CLU_2146620_0_0_1"/>
<feature type="region of interest" description="Disordered" evidence="1">
    <location>
        <begin position="69"/>
        <end position="90"/>
    </location>
</feature>
<evidence type="ECO:0000313" key="2">
    <source>
        <dbReference type="EMBL" id="KGQ01022.1"/>
    </source>
</evidence>
<sequence length="112" mass="12552">MPWEVKHRAVFLLLSTLKSHEVSVGDVLLYVALAGGDSTIRDYTHSNRPAATTKRYQYRYRADWGSRPPWQNPSTISEMGLRSQTQSAGAGDLNPTENILVFYGCTSLFELS</sequence>
<evidence type="ECO:0000256" key="1">
    <source>
        <dbReference type="SAM" id="MobiDB-lite"/>
    </source>
</evidence>
<protein>
    <submittedName>
        <fullName evidence="2">Uncharacterized protein</fullName>
    </submittedName>
</protein>